<dbReference type="AlphaFoldDB" id="A0A8D8BN64"/>
<dbReference type="EMBL" id="HBUE01078691">
    <property type="protein sequence ID" value="CAG6476542.1"/>
    <property type="molecule type" value="Transcribed_RNA"/>
</dbReference>
<name>A0A8D8BN64_CULPI</name>
<dbReference type="EMBL" id="HBUE01199429">
    <property type="protein sequence ID" value="CAG6528956.1"/>
    <property type="molecule type" value="Transcribed_RNA"/>
</dbReference>
<dbReference type="EMBL" id="HBUE01305585">
    <property type="protein sequence ID" value="CAG6580741.1"/>
    <property type="molecule type" value="Transcribed_RNA"/>
</dbReference>
<evidence type="ECO:0000313" key="2">
    <source>
        <dbReference type="EMBL" id="CAG6476542.1"/>
    </source>
</evidence>
<feature type="compositionally biased region" description="Basic and acidic residues" evidence="1">
    <location>
        <begin position="85"/>
        <end position="111"/>
    </location>
</feature>
<organism evidence="2">
    <name type="scientific">Culex pipiens</name>
    <name type="common">House mosquito</name>
    <dbReference type="NCBI Taxonomy" id="7175"/>
    <lineage>
        <taxon>Eukaryota</taxon>
        <taxon>Metazoa</taxon>
        <taxon>Ecdysozoa</taxon>
        <taxon>Arthropoda</taxon>
        <taxon>Hexapoda</taxon>
        <taxon>Insecta</taxon>
        <taxon>Pterygota</taxon>
        <taxon>Neoptera</taxon>
        <taxon>Endopterygota</taxon>
        <taxon>Diptera</taxon>
        <taxon>Nematocera</taxon>
        <taxon>Culicoidea</taxon>
        <taxon>Culicidae</taxon>
        <taxon>Culicinae</taxon>
        <taxon>Culicini</taxon>
        <taxon>Culex</taxon>
        <taxon>Culex</taxon>
    </lineage>
</organism>
<evidence type="ECO:0000256" key="1">
    <source>
        <dbReference type="SAM" id="MobiDB-lite"/>
    </source>
</evidence>
<dbReference type="EMBL" id="HBUE01078692">
    <property type="protein sequence ID" value="CAG6476544.1"/>
    <property type="molecule type" value="Transcribed_RNA"/>
</dbReference>
<accession>A0A8D8BN64</accession>
<dbReference type="EMBL" id="HBUE01305582">
    <property type="protein sequence ID" value="CAG6580737.1"/>
    <property type="molecule type" value="Transcribed_RNA"/>
</dbReference>
<dbReference type="EMBL" id="HBUE01199432">
    <property type="protein sequence ID" value="CAG6528960.1"/>
    <property type="molecule type" value="Transcribed_RNA"/>
</dbReference>
<sequence length="153" mass="16681">MYRRVGRHPDAGSRQRLPDAGGQAEQVRSADGASLRDEREPHLRLPGSGPGNVRRVVQLRLQLVHVLQRVQVRALQDGAQVPPIRQERGGGDRGAHERARHDAEPAVRDGRAASLPEPGAVRAGGARLPAGPQARQAFFRCHLLFGLLRPHPP</sequence>
<protein>
    <submittedName>
        <fullName evidence="2">(northern house mosquito) hypothetical protein</fullName>
    </submittedName>
</protein>
<proteinExistence type="predicted"/>
<feature type="region of interest" description="Disordered" evidence="1">
    <location>
        <begin position="79"/>
        <end position="114"/>
    </location>
</feature>
<dbReference type="EMBL" id="HBUE01305583">
    <property type="protein sequence ID" value="CAG6580739.1"/>
    <property type="molecule type" value="Transcribed_RNA"/>
</dbReference>
<dbReference type="EMBL" id="HBUE01199430">
    <property type="protein sequence ID" value="CAG6528958.1"/>
    <property type="molecule type" value="Transcribed_RNA"/>
</dbReference>
<reference evidence="2" key="1">
    <citation type="submission" date="2021-05" db="EMBL/GenBank/DDBJ databases">
        <authorList>
            <person name="Alioto T."/>
            <person name="Alioto T."/>
            <person name="Gomez Garrido J."/>
        </authorList>
    </citation>
    <scope>NUCLEOTIDE SEQUENCE</scope>
</reference>
<feature type="compositionally biased region" description="Basic and acidic residues" evidence="1">
    <location>
        <begin position="34"/>
        <end position="43"/>
    </location>
</feature>
<feature type="region of interest" description="Disordered" evidence="1">
    <location>
        <begin position="1"/>
        <end position="52"/>
    </location>
</feature>
<feature type="compositionally biased region" description="Basic and acidic residues" evidence="1">
    <location>
        <begin position="7"/>
        <end position="17"/>
    </location>
</feature>